<dbReference type="GO" id="GO:0048473">
    <property type="term" value="P:D-methionine transmembrane transport"/>
    <property type="evidence" value="ECO:0007669"/>
    <property type="project" value="TreeGrafter"/>
</dbReference>
<name>A0A269PCB7_9CORY</name>
<dbReference type="Gene3D" id="1.10.3720.10">
    <property type="entry name" value="MetI-like"/>
    <property type="match status" value="1"/>
</dbReference>
<feature type="domain" description="ABC transmembrane type-1" evidence="8">
    <location>
        <begin position="25"/>
        <end position="217"/>
    </location>
</feature>
<feature type="transmembrane region" description="Helical" evidence="7">
    <location>
        <begin position="29"/>
        <end position="51"/>
    </location>
</feature>
<evidence type="ECO:0000256" key="6">
    <source>
        <dbReference type="ARBA" id="ARBA00023136"/>
    </source>
</evidence>
<evidence type="ECO:0000256" key="4">
    <source>
        <dbReference type="ARBA" id="ARBA00022692"/>
    </source>
</evidence>
<keyword evidence="5 7" id="KW-1133">Transmembrane helix</keyword>
<dbReference type="GO" id="GO:0005886">
    <property type="term" value="C:plasma membrane"/>
    <property type="evidence" value="ECO:0007669"/>
    <property type="project" value="UniProtKB-SubCell"/>
</dbReference>
<evidence type="ECO:0000259" key="8">
    <source>
        <dbReference type="PROSITE" id="PS50928"/>
    </source>
</evidence>
<dbReference type="InterPro" id="IPR000515">
    <property type="entry name" value="MetI-like"/>
</dbReference>
<evidence type="ECO:0000313" key="10">
    <source>
        <dbReference type="Proteomes" id="UP000215771"/>
    </source>
</evidence>
<organism evidence="9 10">
    <name type="scientific">Corynebacterium hadale</name>
    <dbReference type="NCBI Taxonomy" id="2026255"/>
    <lineage>
        <taxon>Bacteria</taxon>
        <taxon>Bacillati</taxon>
        <taxon>Actinomycetota</taxon>
        <taxon>Actinomycetes</taxon>
        <taxon>Mycobacteriales</taxon>
        <taxon>Corynebacteriaceae</taxon>
        <taxon>Corynebacterium</taxon>
    </lineage>
</organism>
<dbReference type="EMBL" id="NQMQ01000017">
    <property type="protein sequence ID" value="PAJ69254.1"/>
    <property type="molecule type" value="Genomic_DNA"/>
</dbReference>
<gene>
    <name evidence="9" type="ORF">CIG21_08065</name>
</gene>
<reference evidence="9 10" key="1">
    <citation type="submission" date="2017-08" db="EMBL/GenBank/DDBJ databases">
        <authorList>
            <person name="de Groot N.N."/>
        </authorList>
    </citation>
    <scope>NUCLEOTIDE SEQUENCE [LARGE SCALE GENOMIC DNA]</scope>
    <source>
        <strain evidence="9 10">NBT06-6</strain>
    </source>
</reference>
<feature type="transmembrane region" description="Helical" evidence="7">
    <location>
        <begin position="157"/>
        <end position="179"/>
    </location>
</feature>
<evidence type="ECO:0000256" key="7">
    <source>
        <dbReference type="RuleBase" id="RU363032"/>
    </source>
</evidence>
<evidence type="ECO:0000313" key="9">
    <source>
        <dbReference type="EMBL" id="PAJ69254.1"/>
    </source>
</evidence>
<keyword evidence="3" id="KW-1003">Cell membrane</keyword>
<dbReference type="Proteomes" id="UP000215771">
    <property type="component" value="Unassembled WGS sequence"/>
</dbReference>
<dbReference type="InterPro" id="IPR051322">
    <property type="entry name" value="AA_ABC_Transporter_Permease"/>
</dbReference>
<dbReference type="Pfam" id="PF00528">
    <property type="entry name" value="BPD_transp_1"/>
    <property type="match status" value="1"/>
</dbReference>
<keyword evidence="2 7" id="KW-0813">Transport</keyword>
<dbReference type="PANTHER" id="PTHR30450">
    <property type="entry name" value="ABC TRANSPORTER PERMEASE"/>
    <property type="match status" value="1"/>
</dbReference>
<comment type="similarity">
    <text evidence="7">Belongs to the binding-protein-dependent transport system permease family.</text>
</comment>
<evidence type="ECO:0000256" key="3">
    <source>
        <dbReference type="ARBA" id="ARBA00022475"/>
    </source>
</evidence>
<comment type="caution">
    <text evidence="9">The sequence shown here is derived from an EMBL/GenBank/DDBJ whole genome shotgun (WGS) entry which is preliminary data.</text>
</comment>
<keyword evidence="4 7" id="KW-0812">Transmembrane</keyword>
<dbReference type="SUPFAM" id="SSF161098">
    <property type="entry name" value="MetI-like"/>
    <property type="match status" value="1"/>
</dbReference>
<dbReference type="PROSITE" id="PS50928">
    <property type="entry name" value="ABC_TM1"/>
    <property type="match status" value="1"/>
</dbReference>
<accession>A0A269PCB7</accession>
<evidence type="ECO:0000256" key="5">
    <source>
        <dbReference type="ARBA" id="ARBA00022989"/>
    </source>
</evidence>
<feature type="transmembrane region" description="Helical" evidence="7">
    <location>
        <begin position="93"/>
        <end position="113"/>
    </location>
</feature>
<protein>
    <submittedName>
        <fullName evidence="9">Methionine ABC transporter permease</fullName>
    </submittedName>
</protein>
<dbReference type="PANTHER" id="PTHR30450:SF14">
    <property type="entry name" value="TRANSPORTER, PERMEASE PROTEIN, PUTATIVE-RELATED"/>
    <property type="match status" value="1"/>
</dbReference>
<feature type="transmembrane region" description="Helical" evidence="7">
    <location>
        <begin position="199"/>
        <end position="219"/>
    </location>
</feature>
<sequence length="228" mass="23895">MDQLNSWWRDTTGSRVTPSMYIDSFGETVYMVGIALFVGALIGIPLALALVITRPGGLKPNPIAYGVLNVLVNVVRSLPFIILLVAISPFTRVIAGTAIGTTAALVPLTLYIAPFIARMIEQSLLEVNPGITEAADSMGATMGQTIRHFLLPEAKSSIILAVTTATVGLISATAMAGTIGGGGVGDLAISYGYQQFDSVAMLTTVIILIVVVQAIQSIGNRLAHRARA</sequence>
<dbReference type="RefSeq" id="WP_095277893.1">
    <property type="nucleotide sequence ID" value="NZ_CP047655.1"/>
</dbReference>
<dbReference type="CDD" id="cd06261">
    <property type="entry name" value="TM_PBP2"/>
    <property type="match status" value="1"/>
</dbReference>
<feature type="transmembrane region" description="Helical" evidence="7">
    <location>
        <begin position="63"/>
        <end position="87"/>
    </location>
</feature>
<evidence type="ECO:0000256" key="1">
    <source>
        <dbReference type="ARBA" id="ARBA00004651"/>
    </source>
</evidence>
<keyword evidence="6 7" id="KW-0472">Membrane</keyword>
<dbReference type="AlphaFoldDB" id="A0A269PCB7"/>
<proteinExistence type="inferred from homology"/>
<dbReference type="InterPro" id="IPR035906">
    <property type="entry name" value="MetI-like_sf"/>
</dbReference>
<evidence type="ECO:0000256" key="2">
    <source>
        <dbReference type="ARBA" id="ARBA00022448"/>
    </source>
</evidence>
<comment type="subcellular location">
    <subcellularLocation>
        <location evidence="1 7">Cell membrane</location>
        <topology evidence="1 7">Multi-pass membrane protein</topology>
    </subcellularLocation>
</comment>